<dbReference type="PROSITE" id="PS51471">
    <property type="entry name" value="FE2OG_OXY"/>
    <property type="match status" value="1"/>
</dbReference>
<dbReference type="PANTHER" id="PTHR10209:SF751">
    <property type="entry name" value="OS06G0255100 PROTEIN"/>
    <property type="match status" value="1"/>
</dbReference>
<keyword evidence="3 5" id="KW-0560">Oxidoreductase</keyword>
<dbReference type="InterPro" id="IPR026992">
    <property type="entry name" value="DIOX_N"/>
</dbReference>
<dbReference type="Pfam" id="PF14226">
    <property type="entry name" value="DIOX_N"/>
    <property type="match status" value="1"/>
</dbReference>
<keyword evidence="4 5" id="KW-0408">Iron</keyword>
<evidence type="ECO:0000256" key="5">
    <source>
        <dbReference type="RuleBase" id="RU003682"/>
    </source>
</evidence>
<keyword evidence="8" id="KW-1185">Reference proteome</keyword>
<dbReference type="GO" id="GO:0046872">
    <property type="term" value="F:metal ion binding"/>
    <property type="evidence" value="ECO:0007669"/>
    <property type="project" value="UniProtKB-KW"/>
</dbReference>
<dbReference type="FunFam" id="2.60.120.330:FF:000026">
    <property type="entry name" value="DIBOA-glucoside dioxygenase BX6"/>
    <property type="match status" value="1"/>
</dbReference>
<dbReference type="Gene3D" id="2.60.120.330">
    <property type="entry name" value="B-lactam Antibiotic, Isopenicillin N Synthase, Chain"/>
    <property type="match status" value="1"/>
</dbReference>
<dbReference type="GO" id="GO:0051213">
    <property type="term" value="F:dioxygenase activity"/>
    <property type="evidence" value="ECO:0007669"/>
    <property type="project" value="UniProtKB-ARBA"/>
</dbReference>
<dbReference type="SUPFAM" id="SSF51197">
    <property type="entry name" value="Clavaminate synthase-like"/>
    <property type="match status" value="1"/>
</dbReference>
<proteinExistence type="inferred from homology"/>
<dbReference type="Proteomes" id="UP001459277">
    <property type="component" value="Unassembled WGS sequence"/>
</dbReference>
<evidence type="ECO:0000256" key="1">
    <source>
        <dbReference type="ARBA" id="ARBA00008056"/>
    </source>
</evidence>
<dbReference type="Pfam" id="PF03171">
    <property type="entry name" value="2OG-FeII_Oxy"/>
    <property type="match status" value="1"/>
</dbReference>
<accession>A0AAW2D4D5</accession>
<evidence type="ECO:0000259" key="6">
    <source>
        <dbReference type="PROSITE" id="PS51471"/>
    </source>
</evidence>
<comment type="caution">
    <text evidence="7">The sequence shown here is derived from an EMBL/GenBank/DDBJ whole genome shotgun (WGS) entry which is preliminary data.</text>
</comment>
<dbReference type="EMBL" id="JAZDWU010000004">
    <property type="protein sequence ID" value="KAL0005232.1"/>
    <property type="molecule type" value="Genomic_DNA"/>
</dbReference>
<gene>
    <name evidence="7" type="ORF">SO802_012793</name>
</gene>
<protein>
    <recommendedName>
        <fullName evidence="6">Fe2OG dioxygenase domain-containing protein</fullName>
    </recommendedName>
</protein>
<evidence type="ECO:0000256" key="2">
    <source>
        <dbReference type="ARBA" id="ARBA00022723"/>
    </source>
</evidence>
<dbReference type="InterPro" id="IPR027443">
    <property type="entry name" value="IPNS-like_sf"/>
</dbReference>
<evidence type="ECO:0000313" key="8">
    <source>
        <dbReference type="Proteomes" id="UP001459277"/>
    </source>
</evidence>
<keyword evidence="2 5" id="KW-0479">Metal-binding</keyword>
<dbReference type="InterPro" id="IPR005123">
    <property type="entry name" value="Oxoglu/Fe-dep_dioxygenase_dom"/>
</dbReference>
<sequence>MATNVNDEQYDRVKEVKQFDESRIGVKGLVDSGITTIPRFFVHPPHVLSQLKPGSKTRPDLVIPTIDLSGVDSHHNRSLIVDQIRQACSSFGFFQIINHGVPLGVLDRVIKSIKGFHEEPTEIKARFYTRGLDTGVSYISNVDLYYSKAASWRDTLRLRLGPQMADHDQIPEICKNEVIEWDREIKRLGEVLSGLICEGLGVETWKLKEMTCLEDRTMVGHYYPKCPQPDLTVGLAHHTDPGVLTVVQQDNVGGLQVKCGEDWVDVKPVPGALVINVGDLLQIISNEVYKSVVHRVLANPSHEPRVSIAVFFNPGNRDDLYGPLPELISSEKPALYRQFTLTDFMTKFFKKELDGKSLSNYYKL</sequence>
<dbReference type="InterPro" id="IPR044861">
    <property type="entry name" value="IPNS-like_FE2OG_OXY"/>
</dbReference>
<name>A0AAW2D4D5_9ROSI</name>
<evidence type="ECO:0000313" key="7">
    <source>
        <dbReference type="EMBL" id="KAL0005232.1"/>
    </source>
</evidence>
<organism evidence="7 8">
    <name type="scientific">Lithocarpus litseifolius</name>
    <dbReference type="NCBI Taxonomy" id="425828"/>
    <lineage>
        <taxon>Eukaryota</taxon>
        <taxon>Viridiplantae</taxon>
        <taxon>Streptophyta</taxon>
        <taxon>Embryophyta</taxon>
        <taxon>Tracheophyta</taxon>
        <taxon>Spermatophyta</taxon>
        <taxon>Magnoliopsida</taxon>
        <taxon>eudicotyledons</taxon>
        <taxon>Gunneridae</taxon>
        <taxon>Pentapetalae</taxon>
        <taxon>rosids</taxon>
        <taxon>fabids</taxon>
        <taxon>Fagales</taxon>
        <taxon>Fagaceae</taxon>
        <taxon>Lithocarpus</taxon>
    </lineage>
</organism>
<feature type="domain" description="Fe2OG dioxygenase" evidence="6">
    <location>
        <begin position="208"/>
        <end position="314"/>
    </location>
</feature>
<dbReference type="PANTHER" id="PTHR10209">
    <property type="entry name" value="OXIDOREDUCTASE, 2OG-FE II OXYGENASE FAMILY PROTEIN"/>
    <property type="match status" value="1"/>
</dbReference>
<evidence type="ECO:0000256" key="4">
    <source>
        <dbReference type="ARBA" id="ARBA00023004"/>
    </source>
</evidence>
<dbReference type="AlphaFoldDB" id="A0AAW2D4D5"/>
<reference evidence="7 8" key="1">
    <citation type="submission" date="2024-01" db="EMBL/GenBank/DDBJ databases">
        <title>A telomere-to-telomere, gap-free genome of sweet tea (Lithocarpus litseifolius).</title>
        <authorList>
            <person name="Zhou J."/>
        </authorList>
    </citation>
    <scope>NUCLEOTIDE SEQUENCE [LARGE SCALE GENOMIC DNA]</scope>
    <source>
        <strain evidence="7">Zhou-2022a</strain>
        <tissue evidence="7">Leaf</tissue>
    </source>
</reference>
<evidence type="ECO:0000256" key="3">
    <source>
        <dbReference type="ARBA" id="ARBA00023002"/>
    </source>
</evidence>
<comment type="similarity">
    <text evidence="1 5">Belongs to the iron/ascorbate-dependent oxidoreductase family.</text>
</comment>